<dbReference type="Proteomes" id="UP000039865">
    <property type="component" value="Unassembled WGS sequence"/>
</dbReference>
<sequence length="463" mass="52007">MLQYATFYWLRLASLKPHVKENAEMLWGVHIPYANNILDIRPNQETVIIGTLFKEMPLKPSILKNVLGVLGTKKFSHGLYVSEDDYAVLEDISGRIRVKRGANFNHDNFVSGTIIGLRGIVDNNGFFEVIDYCFSGIPYNNPLPLSVAINKQRDLYEGLDDPKREFVAFISGLEFGQTCDVMSVELFLRFMRGELGGPKNTKLASQISRVVICGNSIVQPEDSDQVLRGSYRVVYKSISDVLDTFENFLDQLSLMADVDIMPGQDDFSSSFLPQQPLNSCLFPQLQSRDSINLVTNPHKFKMSGLSFLGTSGQNLNDIYSYTKGTFRNKDDKQYDSLGALEMILEIRHLCPSAPDTLRAYPQLESDPFIIHQSPHILFAGNQDKYQEKMIVNEATQNSPYKQGVKLVSVPTFTKSKSIVLLDLTTLQTYEVKFDLSEGVMPARDSAMDGGTADNGERNSMHLM</sequence>
<dbReference type="Pfam" id="PF04042">
    <property type="entry name" value="DNA_pol_E_B"/>
    <property type="match status" value="1"/>
</dbReference>
<dbReference type="Gene3D" id="2.40.50.430">
    <property type="match status" value="1"/>
</dbReference>
<dbReference type="FunCoup" id="A0A077ZVP7">
    <property type="interactions" value="305"/>
</dbReference>
<accession>A0A077ZVP7</accession>
<dbReference type="InterPro" id="IPR040663">
    <property type="entry name" value="DNA_pol_D_N"/>
</dbReference>
<dbReference type="EMBL" id="CCKQ01002839">
    <property type="protein sequence ID" value="CDW73949.1"/>
    <property type="molecule type" value="Genomic_DNA"/>
</dbReference>
<comment type="similarity">
    <text evidence="1">Belongs to the DNA polymerase delta/II small subunit family.</text>
</comment>
<dbReference type="PANTHER" id="PTHR10416:SF0">
    <property type="entry name" value="DNA POLYMERASE DELTA SUBUNIT 2"/>
    <property type="match status" value="1"/>
</dbReference>
<proteinExistence type="inferred from homology"/>
<feature type="region of interest" description="Disordered" evidence="3">
    <location>
        <begin position="443"/>
        <end position="463"/>
    </location>
</feature>
<dbReference type="Gene3D" id="3.60.21.50">
    <property type="match status" value="1"/>
</dbReference>
<dbReference type="PANTHER" id="PTHR10416">
    <property type="entry name" value="DNA POLYMERASE DELTA SUBUNIT 2"/>
    <property type="match status" value="1"/>
</dbReference>
<evidence type="ECO:0000256" key="2">
    <source>
        <dbReference type="ARBA" id="ARBA00022705"/>
    </source>
</evidence>
<keyword evidence="7" id="KW-1185">Reference proteome</keyword>
<dbReference type="GO" id="GO:0006271">
    <property type="term" value="P:DNA strand elongation involved in DNA replication"/>
    <property type="evidence" value="ECO:0007669"/>
    <property type="project" value="TreeGrafter"/>
</dbReference>
<dbReference type="Pfam" id="PF18018">
    <property type="entry name" value="DNA_pol_D_N"/>
    <property type="match status" value="1"/>
</dbReference>
<evidence type="ECO:0000256" key="1">
    <source>
        <dbReference type="ARBA" id="ARBA00006035"/>
    </source>
</evidence>
<feature type="domain" description="DNA polymerase delta subunit OB-fold" evidence="5">
    <location>
        <begin position="3"/>
        <end position="132"/>
    </location>
</feature>
<dbReference type="GO" id="GO:0003677">
    <property type="term" value="F:DNA binding"/>
    <property type="evidence" value="ECO:0007669"/>
    <property type="project" value="InterPro"/>
</dbReference>
<reference evidence="6 7" key="1">
    <citation type="submission" date="2014-06" db="EMBL/GenBank/DDBJ databases">
        <authorList>
            <person name="Swart Estienne"/>
        </authorList>
    </citation>
    <scope>NUCLEOTIDE SEQUENCE [LARGE SCALE GENOMIC DNA]</scope>
    <source>
        <strain evidence="6 7">130c</strain>
    </source>
</reference>
<dbReference type="OMA" id="HCILIGT"/>
<dbReference type="GO" id="GO:0043625">
    <property type="term" value="C:delta DNA polymerase complex"/>
    <property type="evidence" value="ECO:0007669"/>
    <property type="project" value="TreeGrafter"/>
</dbReference>
<organism evidence="6 7">
    <name type="scientific">Stylonychia lemnae</name>
    <name type="common">Ciliate</name>
    <dbReference type="NCBI Taxonomy" id="5949"/>
    <lineage>
        <taxon>Eukaryota</taxon>
        <taxon>Sar</taxon>
        <taxon>Alveolata</taxon>
        <taxon>Ciliophora</taxon>
        <taxon>Intramacronucleata</taxon>
        <taxon>Spirotrichea</taxon>
        <taxon>Stichotrichia</taxon>
        <taxon>Sporadotrichida</taxon>
        <taxon>Oxytrichidae</taxon>
        <taxon>Stylonychinae</taxon>
        <taxon>Stylonychia</taxon>
    </lineage>
</organism>
<feature type="compositionally biased region" description="Basic and acidic residues" evidence="3">
    <location>
        <begin position="454"/>
        <end position="463"/>
    </location>
</feature>
<dbReference type="InterPro" id="IPR007185">
    <property type="entry name" value="DNA_pol_a/d/e_bsu"/>
</dbReference>
<evidence type="ECO:0000256" key="3">
    <source>
        <dbReference type="SAM" id="MobiDB-lite"/>
    </source>
</evidence>
<dbReference type="InterPro" id="IPR024826">
    <property type="entry name" value="DNA_pol_delta/II_ssu"/>
</dbReference>
<feature type="domain" description="DNA polymerase alpha/delta/epsilon subunit B" evidence="4">
    <location>
        <begin position="167"/>
        <end position="385"/>
    </location>
</feature>
<gene>
    <name evidence="6" type="primary">Contig9769.g10445</name>
    <name evidence="6" type="ORF">STYLEM_2939</name>
</gene>
<dbReference type="OrthoDB" id="3763at2759"/>
<evidence type="ECO:0000313" key="6">
    <source>
        <dbReference type="EMBL" id="CDW73949.1"/>
    </source>
</evidence>
<protein>
    <submittedName>
        <fullName evidence="6">Dna polymerase delta subunit 2-like</fullName>
    </submittedName>
</protein>
<dbReference type="InParanoid" id="A0A077ZVP7"/>
<name>A0A077ZVP7_STYLE</name>
<evidence type="ECO:0000259" key="5">
    <source>
        <dbReference type="Pfam" id="PF18018"/>
    </source>
</evidence>
<dbReference type="AlphaFoldDB" id="A0A077ZVP7"/>
<evidence type="ECO:0000259" key="4">
    <source>
        <dbReference type="Pfam" id="PF04042"/>
    </source>
</evidence>
<evidence type="ECO:0000313" key="7">
    <source>
        <dbReference type="Proteomes" id="UP000039865"/>
    </source>
</evidence>
<keyword evidence="2" id="KW-0235">DNA replication</keyword>